<dbReference type="STRING" id="1121326.CLMAG_61500"/>
<organism evidence="1 2">
    <name type="scientific">Clostridium magnum DSM 2767</name>
    <dbReference type="NCBI Taxonomy" id="1121326"/>
    <lineage>
        <taxon>Bacteria</taxon>
        <taxon>Bacillati</taxon>
        <taxon>Bacillota</taxon>
        <taxon>Clostridia</taxon>
        <taxon>Eubacteriales</taxon>
        <taxon>Clostridiaceae</taxon>
        <taxon>Clostridium</taxon>
    </lineage>
</organism>
<protein>
    <recommendedName>
        <fullName evidence="3">DNA-directed RNA polymerase subunit P</fullName>
    </recommendedName>
</protein>
<dbReference type="AlphaFoldDB" id="A0A162QG04"/>
<evidence type="ECO:0008006" key="3">
    <source>
        <dbReference type="Google" id="ProtNLM"/>
    </source>
</evidence>
<dbReference type="Proteomes" id="UP000076603">
    <property type="component" value="Unassembled WGS sequence"/>
</dbReference>
<proteinExistence type="predicted"/>
<dbReference type="EMBL" id="LWAE01000017">
    <property type="protein sequence ID" value="KZL88495.1"/>
    <property type="molecule type" value="Genomic_DNA"/>
</dbReference>
<comment type="caution">
    <text evidence="1">The sequence shown here is derived from an EMBL/GenBank/DDBJ whole genome shotgun (WGS) entry which is preliminary data.</text>
</comment>
<evidence type="ECO:0000313" key="2">
    <source>
        <dbReference type="Proteomes" id="UP000076603"/>
    </source>
</evidence>
<accession>A0A162QG04</accession>
<keyword evidence="2" id="KW-1185">Reference proteome</keyword>
<sequence length="55" mass="6097">MIKIFQCKECNEVFSVSANEIKFAVCPSCGTDDIDHSKESENLLCGLEAKTELDL</sequence>
<name>A0A162QG04_9CLOT</name>
<reference evidence="1 2" key="1">
    <citation type="submission" date="2016-04" db="EMBL/GenBank/DDBJ databases">
        <title>Genome sequence of Clostridium magnum DSM 2767.</title>
        <authorList>
            <person name="Poehlein A."/>
            <person name="Uhlig R."/>
            <person name="Fischer R."/>
            <person name="Bahl H."/>
            <person name="Daniel R."/>
        </authorList>
    </citation>
    <scope>NUCLEOTIDE SEQUENCE [LARGE SCALE GENOMIC DNA]</scope>
    <source>
        <strain evidence="1 2">DSM 2767</strain>
    </source>
</reference>
<gene>
    <name evidence="1" type="ORF">CLMAG_61500</name>
</gene>
<evidence type="ECO:0000313" key="1">
    <source>
        <dbReference type="EMBL" id="KZL88495.1"/>
    </source>
</evidence>
<dbReference type="RefSeq" id="WP_161487060.1">
    <property type="nucleotide sequence ID" value="NZ_FQXL01000046.1"/>
</dbReference>